<protein>
    <recommendedName>
        <fullName evidence="4">TIGR03016 family PEP-CTERM system-associated outer membrane protein</fullName>
    </recommendedName>
</protein>
<evidence type="ECO:0008006" key="4">
    <source>
        <dbReference type="Google" id="ProtNLM"/>
    </source>
</evidence>
<name>A0A971S212_9BACT</name>
<evidence type="ECO:0000313" key="2">
    <source>
        <dbReference type="EMBL" id="NLW36124.1"/>
    </source>
</evidence>
<gene>
    <name evidence="2" type="ORF">GXY80_11695</name>
</gene>
<comment type="caution">
    <text evidence="2">The sequence shown here is derived from an EMBL/GenBank/DDBJ whole genome shotgun (WGS) entry which is preliminary data.</text>
</comment>
<proteinExistence type="predicted"/>
<organism evidence="2 3">
    <name type="scientific">Syntrophorhabdus aromaticivorans</name>
    <dbReference type="NCBI Taxonomy" id="328301"/>
    <lineage>
        <taxon>Bacteria</taxon>
        <taxon>Pseudomonadati</taxon>
        <taxon>Thermodesulfobacteriota</taxon>
        <taxon>Syntrophorhabdia</taxon>
        <taxon>Syntrophorhabdales</taxon>
        <taxon>Syntrophorhabdaceae</taxon>
        <taxon>Syntrophorhabdus</taxon>
    </lineage>
</organism>
<dbReference type="EMBL" id="JAAYEE010000214">
    <property type="protein sequence ID" value="NLW36124.1"/>
    <property type="molecule type" value="Genomic_DNA"/>
</dbReference>
<reference evidence="2" key="1">
    <citation type="journal article" date="2020" name="Biotechnol. Biofuels">
        <title>New insights from the biogas microbiome by comprehensive genome-resolved metagenomics of nearly 1600 species originating from multiple anaerobic digesters.</title>
        <authorList>
            <person name="Campanaro S."/>
            <person name="Treu L."/>
            <person name="Rodriguez-R L.M."/>
            <person name="Kovalovszki A."/>
            <person name="Ziels R.M."/>
            <person name="Maus I."/>
            <person name="Zhu X."/>
            <person name="Kougias P.G."/>
            <person name="Basile A."/>
            <person name="Luo G."/>
            <person name="Schluter A."/>
            <person name="Konstantinidis K.T."/>
            <person name="Angelidaki I."/>
        </authorList>
    </citation>
    <scope>NUCLEOTIDE SEQUENCE</scope>
    <source>
        <strain evidence="2">AS06rmzACSIP_7</strain>
    </source>
</reference>
<dbReference type="AlphaFoldDB" id="A0A971S212"/>
<evidence type="ECO:0000256" key="1">
    <source>
        <dbReference type="SAM" id="SignalP"/>
    </source>
</evidence>
<dbReference type="Proteomes" id="UP000777265">
    <property type="component" value="Unassembled WGS sequence"/>
</dbReference>
<feature type="signal peptide" evidence="1">
    <location>
        <begin position="1"/>
        <end position="20"/>
    </location>
</feature>
<feature type="chain" id="PRO_5037286131" description="TIGR03016 family PEP-CTERM system-associated outer membrane protein" evidence="1">
    <location>
        <begin position="21"/>
        <end position="532"/>
    </location>
</feature>
<evidence type="ECO:0000313" key="3">
    <source>
        <dbReference type="Proteomes" id="UP000777265"/>
    </source>
</evidence>
<keyword evidence="1" id="KW-0732">Signal</keyword>
<accession>A0A971S212</accession>
<sequence length="532" mass="60800">MAMAFCFFMLLILSISPLRAENEFHVSSEFSYTYNDVSGPGKDQSSLTEGFRYHNLSSFYGNGNIKDIEYNFNVGIKATDDRSDDIKTFSLTNLQGRAANKIQTLTLGDTFESFSQYSLNTALKGGSYKYFNQEKNSPELTFVYGYAYPRWDNFHPLYGGADVRAIRRQVFGGRIKQNFTPDFYVGISFAESSDKENTRVFDTDQIFRNKQYTIDAEYRPIPGLTLRTELSASLTRESPQEGAPDKDYAGNAYKFEAIGDGGPSRVALEYERVSPKFNTLVGSATSDREKAKGKWRYRHTKNMTYNFGFLWYRDNLHGNRTAGRTDTFKPDIGVTISNLFKREYSILDIAYNYNRQYNAQQSTVDNVVSLNYKDRFGIFDSDTSLGYSLYNTKRNQRKDEEFLYNTALSSRHSFDTFILRPSLYLGGRTFQDELNSETDKIYEYSLGVGVDIPACNITSNIKAGQNYLEKGGDGDSSSKTFVNLNVYYRPKFLSKLNQGMIFVRVFVNDFGYSTTTRNFRENSITSGLNIEF</sequence>
<reference evidence="2" key="2">
    <citation type="submission" date="2020-01" db="EMBL/GenBank/DDBJ databases">
        <authorList>
            <person name="Campanaro S."/>
        </authorList>
    </citation>
    <scope>NUCLEOTIDE SEQUENCE</scope>
    <source>
        <strain evidence="2">AS06rmzACSIP_7</strain>
    </source>
</reference>